<dbReference type="Proteomes" id="UP000594892">
    <property type="component" value="Chromosome 1"/>
</dbReference>
<evidence type="ECO:0000256" key="1">
    <source>
        <dbReference type="SAM" id="MobiDB-lite"/>
    </source>
</evidence>
<dbReference type="AlphaFoldDB" id="A0AAP9XYK4"/>
<evidence type="ECO:0000313" key="2">
    <source>
        <dbReference type="EMBL" id="QPQ91108.1"/>
    </source>
</evidence>
<proteinExistence type="predicted"/>
<dbReference type="Proteomes" id="UP001056386">
    <property type="component" value="Chromosome 2"/>
</dbReference>
<protein>
    <submittedName>
        <fullName evidence="2">Uncharacterized protein</fullName>
    </submittedName>
</protein>
<evidence type="ECO:0000313" key="5">
    <source>
        <dbReference type="Proteomes" id="UP001056386"/>
    </source>
</evidence>
<dbReference type="EMBL" id="CP099583">
    <property type="protein sequence ID" value="USS42849.1"/>
    <property type="molecule type" value="Genomic_DNA"/>
</dbReference>
<reference evidence="2 4" key="1">
    <citation type="submission" date="2020-12" db="EMBL/GenBank/DDBJ databases">
        <title>FDA dAtabase for Regulatory Grade micrObial Sequences (FDA-ARGOS): Supporting development and validation of Infectious Disease Dx tests.</title>
        <authorList>
            <person name="Minogue T."/>
            <person name="Wolcott M."/>
            <person name="Wasieloski L."/>
            <person name="Aguilar W."/>
            <person name="Moore D."/>
            <person name="Jaissle J."/>
            <person name="Tallon L."/>
            <person name="Sadzewicz L."/>
            <person name="Zhao X."/>
            <person name="Boylan J."/>
            <person name="Ott S."/>
            <person name="Bowen H."/>
            <person name="Vavikolanu K."/>
            <person name="Mehta A."/>
            <person name="Aluvathingal J."/>
            <person name="Nadendla S."/>
            <person name="Yan Y."/>
            <person name="Sichtig H."/>
        </authorList>
    </citation>
    <scope>NUCLEOTIDE SEQUENCE [LARGE SCALE GENOMIC DNA]</scope>
    <source>
        <strain evidence="2 4">FDAARGOS_949</strain>
    </source>
</reference>
<dbReference type="EMBL" id="CP065600">
    <property type="protein sequence ID" value="QPQ91108.1"/>
    <property type="molecule type" value="Genomic_DNA"/>
</dbReference>
<name>A0AAP9XYK4_BURGL</name>
<keyword evidence="5" id="KW-1185">Reference proteome</keyword>
<gene>
    <name evidence="2" type="ORF">I6H06_05140</name>
    <name evidence="3" type="ORF">NFI99_11770</name>
</gene>
<evidence type="ECO:0000313" key="4">
    <source>
        <dbReference type="Proteomes" id="UP000594892"/>
    </source>
</evidence>
<organism evidence="2 4">
    <name type="scientific">Burkholderia glumae</name>
    <name type="common">Pseudomonas glumae</name>
    <dbReference type="NCBI Taxonomy" id="337"/>
    <lineage>
        <taxon>Bacteria</taxon>
        <taxon>Pseudomonadati</taxon>
        <taxon>Pseudomonadota</taxon>
        <taxon>Betaproteobacteria</taxon>
        <taxon>Burkholderiales</taxon>
        <taxon>Burkholderiaceae</taxon>
        <taxon>Burkholderia</taxon>
    </lineage>
</organism>
<sequence>MNKRTMRLVRQLADIRRAQHCTALRAARQAAEADAELARDDDEPDTAGERRDEPDDTPAAGSRIRSPS</sequence>
<dbReference type="GeneID" id="45693776"/>
<dbReference type="RefSeq" id="WP_015878187.1">
    <property type="nucleotide sequence ID" value="NZ_CP021075.1"/>
</dbReference>
<reference evidence="3" key="2">
    <citation type="submission" date="2022-06" db="EMBL/GenBank/DDBJ databases">
        <title>Draft genome sequence of Burkholderia glumae strain GR20004 isolated from rice panicle showing bacterial panicle blight.</title>
        <authorList>
            <person name="Choi S.Y."/>
            <person name="Lee Y.H."/>
        </authorList>
    </citation>
    <scope>NUCLEOTIDE SEQUENCE</scope>
    <source>
        <strain evidence="3">GR20004</strain>
    </source>
</reference>
<accession>A0AAP9XYK4</accession>
<feature type="region of interest" description="Disordered" evidence="1">
    <location>
        <begin position="26"/>
        <end position="68"/>
    </location>
</feature>
<evidence type="ECO:0000313" key="3">
    <source>
        <dbReference type="EMBL" id="USS42849.1"/>
    </source>
</evidence>
<feature type="compositionally biased region" description="Acidic residues" evidence="1">
    <location>
        <begin position="33"/>
        <end position="46"/>
    </location>
</feature>